<reference evidence="2 3" key="1">
    <citation type="journal article" date="2012" name="J. Bacteriol.">
        <title>Genome sequence of Rhizobium grahamii CCGE502, a broad-host-range symbiont with low nodulation competitiveness in Phaseolus vulgaris.</title>
        <authorList>
            <person name="Althabegoiti M.J."/>
            <person name="Lozano L."/>
            <person name="Torres-Tejerizo G."/>
            <person name="Ormeno-Orrillo E."/>
            <person name="Rogel M.A."/>
            <person name="Gonzalez V."/>
            <person name="Martinez-Romero E."/>
        </authorList>
    </citation>
    <scope>NUCLEOTIDE SEQUENCE [LARGE SCALE GENOMIC DNA]</scope>
    <source>
        <strain evidence="2 3">CCGE 502</strain>
    </source>
</reference>
<keyword evidence="2" id="KW-0808">Transferase</keyword>
<keyword evidence="3" id="KW-1185">Reference proteome</keyword>
<evidence type="ECO:0000313" key="2">
    <source>
        <dbReference type="EMBL" id="EPE98510.1"/>
    </source>
</evidence>
<dbReference type="InterPro" id="IPR002575">
    <property type="entry name" value="Aminoglycoside_PTrfase"/>
</dbReference>
<gene>
    <name evidence="2" type="ORF">RGCCGE502_08785</name>
</gene>
<protein>
    <submittedName>
        <fullName evidence="2">Phosphotransferase</fullName>
    </submittedName>
</protein>
<dbReference type="Pfam" id="PF01636">
    <property type="entry name" value="APH"/>
    <property type="match status" value="1"/>
</dbReference>
<evidence type="ECO:0000259" key="1">
    <source>
        <dbReference type="Pfam" id="PF01636"/>
    </source>
</evidence>
<proteinExistence type="predicted"/>
<dbReference type="AlphaFoldDB" id="S3HKB3"/>
<dbReference type="HOGENOM" id="CLU_083624_1_0_5"/>
<dbReference type="EMBL" id="AEYE02000011">
    <property type="protein sequence ID" value="EPE98510.1"/>
    <property type="molecule type" value="Genomic_DNA"/>
</dbReference>
<accession>S3HKB3</accession>
<dbReference type="GO" id="GO:0016740">
    <property type="term" value="F:transferase activity"/>
    <property type="evidence" value="ECO:0007669"/>
    <property type="project" value="UniProtKB-KW"/>
</dbReference>
<feature type="domain" description="Aminoglycoside phosphotransferase" evidence="1">
    <location>
        <begin position="27"/>
        <end position="210"/>
    </location>
</feature>
<evidence type="ECO:0000313" key="3">
    <source>
        <dbReference type="Proteomes" id="UP000014411"/>
    </source>
</evidence>
<dbReference type="Gene3D" id="3.90.1200.10">
    <property type="match status" value="1"/>
</dbReference>
<comment type="caution">
    <text evidence="2">The sequence shown here is derived from an EMBL/GenBank/DDBJ whole genome shotgun (WGS) entry which is preliminary data.</text>
</comment>
<sequence>MLPTKLADDTMSKIGRTLGLGKQAEVYEFGDLALKLYKSGVPKTSAFREAAHLAFVERNGLPAPRVHAVKEYEGRWAVVMDLAPNESLGEGLISSARAPILQKMVLIHQEIHTRPGTGLAPLKARLAVNIRQACALPEGDRKRLLQYLQTLPDGDTLCHGDFHPWNVHGSVVVDWLDACSGHPAADVCRTYILLRQIDLALATDYVEAYVSTGSIEADQVFAWLPPVAAARLAEDVPLEQMDLLQLAGVTESGSF</sequence>
<dbReference type="Proteomes" id="UP000014411">
    <property type="component" value="Unassembled WGS sequence"/>
</dbReference>
<name>S3HKB3_9HYPH</name>
<dbReference type="STRING" id="990285.RGCCGE502_08785"/>
<dbReference type="SUPFAM" id="SSF56112">
    <property type="entry name" value="Protein kinase-like (PK-like)"/>
    <property type="match status" value="1"/>
</dbReference>
<dbReference type="InterPro" id="IPR011009">
    <property type="entry name" value="Kinase-like_dom_sf"/>
</dbReference>
<dbReference type="eggNOG" id="COG3173">
    <property type="taxonomic scope" value="Bacteria"/>
</dbReference>
<organism evidence="2 3">
    <name type="scientific">Rhizobium grahamii CCGE 502</name>
    <dbReference type="NCBI Taxonomy" id="990285"/>
    <lineage>
        <taxon>Bacteria</taxon>
        <taxon>Pseudomonadati</taxon>
        <taxon>Pseudomonadota</taxon>
        <taxon>Alphaproteobacteria</taxon>
        <taxon>Hyphomicrobiales</taxon>
        <taxon>Rhizobiaceae</taxon>
        <taxon>Rhizobium/Agrobacterium group</taxon>
        <taxon>Rhizobium</taxon>
    </lineage>
</organism>
<dbReference type="RefSeq" id="WP_016553799.1">
    <property type="nucleotide sequence ID" value="NZ_AEYE02000011.1"/>
</dbReference>